<reference evidence="3" key="1">
    <citation type="submission" date="2023-06" db="EMBL/GenBank/DDBJ databases">
        <title>Acute promotion of culturable opportunistic pathogens and persistent increase of antibiotic resistance following antibiotic exposure in mouse gut microbiota.</title>
        <authorList>
            <person name="Li L."/>
            <person name="Wang B."/>
            <person name="Sun Y."/>
            <person name="Wang M."/>
            <person name="Xu H."/>
        </authorList>
    </citation>
    <scope>NUCLEOTIDE SEQUENCE</scope>
    <source>
        <strain evidence="3">EPA10_1</strain>
    </source>
</reference>
<dbReference type="GO" id="GO:0007155">
    <property type="term" value="P:cell adhesion"/>
    <property type="evidence" value="ECO:0007669"/>
    <property type="project" value="InterPro"/>
</dbReference>
<dbReference type="Pfam" id="PF24223">
    <property type="entry name" value="MrpH_C"/>
    <property type="match status" value="1"/>
</dbReference>
<organism evidence="3 4">
    <name type="scientific">Proteus faecis</name>
    <dbReference type="NCBI Taxonomy" id="2050967"/>
    <lineage>
        <taxon>Bacteria</taxon>
        <taxon>Pseudomonadati</taxon>
        <taxon>Pseudomonadota</taxon>
        <taxon>Gammaproteobacteria</taxon>
        <taxon>Enterobacterales</taxon>
        <taxon>Morganellaceae</taxon>
        <taxon>Proteus</taxon>
    </lineage>
</organism>
<name>A0AAW7CMM0_9GAMM</name>
<dbReference type="InterPro" id="IPR057010">
    <property type="entry name" value="MrpH_C"/>
</dbReference>
<dbReference type="Proteomes" id="UP001224739">
    <property type="component" value="Unassembled WGS sequence"/>
</dbReference>
<protein>
    <submittedName>
        <fullName evidence="3">PapG chaperone-binding domain-containing protein</fullName>
    </submittedName>
</protein>
<accession>A0AAW7CMM0</accession>
<dbReference type="RefSeq" id="WP_196544794.1">
    <property type="nucleotide sequence ID" value="NZ_JAIKTY010000294.1"/>
</dbReference>
<feature type="chain" id="PRO_5043375496" evidence="1">
    <location>
        <begin position="18"/>
        <end position="288"/>
    </location>
</feature>
<dbReference type="GO" id="GO:0009289">
    <property type="term" value="C:pilus"/>
    <property type="evidence" value="ECO:0007669"/>
    <property type="project" value="InterPro"/>
</dbReference>
<evidence type="ECO:0000259" key="2">
    <source>
        <dbReference type="Pfam" id="PF24223"/>
    </source>
</evidence>
<evidence type="ECO:0000313" key="4">
    <source>
        <dbReference type="Proteomes" id="UP001224739"/>
    </source>
</evidence>
<gene>
    <name evidence="3" type="ORF">QSH02_11885</name>
</gene>
<evidence type="ECO:0000256" key="1">
    <source>
        <dbReference type="SAM" id="SignalP"/>
    </source>
</evidence>
<dbReference type="AlphaFoldDB" id="A0AAW7CMM0"/>
<dbReference type="Gene3D" id="2.60.40.1090">
    <property type="entry name" value="Fimbrial-type adhesion domain"/>
    <property type="match status" value="1"/>
</dbReference>
<dbReference type="EMBL" id="JASVWL010000008">
    <property type="protein sequence ID" value="MDL5355529.1"/>
    <property type="molecule type" value="Genomic_DNA"/>
</dbReference>
<dbReference type="InterPro" id="IPR036937">
    <property type="entry name" value="Adhesion_dom_fimbrial_sf"/>
</dbReference>
<keyword evidence="1" id="KW-0732">Signal</keyword>
<feature type="signal peptide" evidence="1">
    <location>
        <begin position="1"/>
        <end position="17"/>
    </location>
</feature>
<dbReference type="GeneID" id="83613347"/>
<proteinExistence type="predicted"/>
<comment type="caution">
    <text evidence="3">The sequence shown here is derived from an EMBL/GenBank/DDBJ whole genome shotgun (WGS) entry which is preliminary data.</text>
</comment>
<feature type="domain" description="Fimbrial adhesin MrpH C-terminal" evidence="2">
    <location>
        <begin position="168"/>
        <end position="286"/>
    </location>
</feature>
<sequence length="288" mass="31775">MRKLFVLLLFFPMLSFANNAWYVSIPNYRINPGAEWGKQFEYTAVLYLSEEGLNSKEPLNANCLNGCWIGVNTQTLSHGIEDKRYLDVGQTKTFFKGTTVGDALTALYKNIGTYYYVHQSSAPNRTAEGTVWCGAIGISDSGSGDGMSYKIMAGGECGRLPNPPDVECSLETAGIDLDHGELVVDEVAGNTVSGEFVIRCNYEAKMYLSLMSPNEENSNPYIGTRLKLRQNELYSILTINDKPAVDRTPFNLSANDNRFTVTSTLFTPTGQVEPGPFSGFAFVIMSYM</sequence>
<evidence type="ECO:0000313" key="3">
    <source>
        <dbReference type="EMBL" id="MDL5355529.1"/>
    </source>
</evidence>